<protein>
    <recommendedName>
        <fullName evidence="3">Cofilin</fullName>
    </recommendedName>
    <alternativeName>
        <fullName evidence="5">Actin-depolymerizing factor 1</fullName>
    </alternativeName>
</protein>
<evidence type="ECO:0000256" key="3">
    <source>
        <dbReference type="ARBA" id="ARBA00015630"/>
    </source>
</evidence>
<dbReference type="PROSITE" id="PS51263">
    <property type="entry name" value="ADF_H"/>
    <property type="match status" value="1"/>
</dbReference>
<reference evidence="7" key="2">
    <citation type="submission" date="2021-02" db="EMBL/GenBank/DDBJ databases">
        <title>Aspergillus chevalieri M1 genome sequence.</title>
        <authorList>
            <person name="Kadooka C."/>
            <person name="Mori K."/>
            <person name="Futagami T."/>
        </authorList>
    </citation>
    <scope>NUCLEOTIDE SEQUENCE</scope>
    <source>
        <strain evidence="7">M1</strain>
    </source>
</reference>
<dbReference type="RefSeq" id="XP_043134226.1">
    <property type="nucleotide sequence ID" value="XM_043275215.1"/>
</dbReference>
<dbReference type="InterPro" id="IPR017904">
    <property type="entry name" value="ADF/Cofilin"/>
</dbReference>
<dbReference type="SUPFAM" id="SSF55753">
    <property type="entry name" value="Actin depolymerizing proteins"/>
    <property type="match status" value="1"/>
</dbReference>
<evidence type="ECO:0000313" key="7">
    <source>
        <dbReference type="EMBL" id="BCR85704.1"/>
    </source>
</evidence>
<dbReference type="Gene3D" id="3.40.20.10">
    <property type="entry name" value="Severin"/>
    <property type="match status" value="1"/>
</dbReference>
<dbReference type="GO" id="GO:0003779">
    <property type="term" value="F:actin binding"/>
    <property type="evidence" value="ECO:0007669"/>
    <property type="project" value="UniProtKB-KW"/>
</dbReference>
<feature type="domain" description="ADF-H" evidence="6">
    <location>
        <begin position="6"/>
        <end position="140"/>
    </location>
</feature>
<dbReference type="InterPro" id="IPR002108">
    <property type="entry name" value="ADF-H"/>
</dbReference>
<evidence type="ECO:0000256" key="1">
    <source>
        <dbReference type="ARBA" id="ARBA00004109"/>
    </source>
</evidence>
<dbReference type="PANTHER" id="PTHR11913">
    <property type="entry name" value="COFILIN-RELATED"/>
    <property type="match status" value="1"/>
</dbReference>
<dbReference type="KEGG" id="ache:ACHE_21162S"/>
<dbReference type="GO" id="GO:0030042">
    <property type="term" value="P:actin filament depolymerization"/>
    <property type="evidence" value="ECO:0007669"/>
    <property type="project" value="InterPro"/>
</dbReference>
<accession>A0A7R7VKU5</accession>
<gene>
    <name evidence="7" type="ORF">ACHE_21162S</name>
</gene>
<sequence>MSMPSGVSIAEECLTAFSTLRSRRGTSKPIFIIYKITDDRSTVVVEESSSEQDYEVFLQKLYSAGGPRYAVYDVEFDLREDGKRCRTVFISWVPNDTPVKLCMIYASTKEQLKNALDVKLSIHADSLDEVEWKTMLSVASGGKCL</sequence>
<evidence type="ECO:0000259" key="6">
    <source>
        <dbReference type="PROSITE" id="PS51263"/>
    </source>
</evidence>
<organism evidence="7 8">
    <name type="scientific">Aspergillus chevalieri</name>
    <name type="common">Eurotium chevalieri</name>
    <dbReference type="NCBI Taxonomy" id="182096"/>
    <lineage>
        <taxon>Eukaryota</taxon>
        <taxon>Fungi</taxon>
        <taxon>Dikarya</taxon>
        <taxon>Ascomycota</taxon>
        <taxon>Pezizomycotina</taxon>
        <taxon>Eurotiomycetes</taxon>
        <taxon>Eurotiomycetidae</taxon>
        <taxon>Eurotiales</taxon>
        <taxon>Aspergillaceae</taxon>
        <taxon>Aspergillus</taxon>
        <taxon>Aspergillus subgen. Aspergillus</taxon>
    </lineage>
</organism>
<dbReference type="GO" id="GO:0016363">
    <property type="term" value="C:nuclear matrix"/>
    <property type="evidence" value="ECO:0007669"/>
    <property type="project" value="UniProtKB-SubCell"/>
</dbReference>
<dbReference type="GO" id="GO:0015629">
    <property type="term" value="C:actin cytoskeleton"/>
    <property type="evidence" value="ECO:0007669"/>
    <property type="project" value="InterPro"/>
</dbReference>
<dbReference type="GeneID" id="66980063"/>
<dbReference type="SMART" id="SM00102">
    <property type="entry name" value="ADF"/>
    <property type="match status" value="1"/>
</dbReference>
<reference evidence="7" key="1">
    <citation type="submission" date="2021-01" db="EMBL/GenBank/DDBJ databases">
        <authorList>
            <consortium name="Aspergillus chevalieri M1 genome sequencing consortium"/>
            <person name="Kazuki M."/>
            <person name="Futagami T."/>
        </authorList>
    </citation>
    <scope>NUCLEOTIDE SEQUENCE</scope>
    <source>
        <strain evidence="7">M1</strain>
    </source>
</reference>
<dbReference type="InterPro" id="IPR029006">
    <property type="entry name" value="ADF-H/Gelsolin-like_dom_sf"/>
</dbReference>
<dbReference type="AlphaFoldDB" id="A0A7R7VKU5"/>
<dbReference type="Proteomes" id="UP000637239">
    <property type="component" value="Chromosome 2"/>
</dbReference>
<dbReference type="Pfam" id="PF00241">
    <property type="entry name" value="Cofilin_ADF"/>
    <property type="match status" value="1"/>
</dbReference>
<dbReference type="EMBL" id="AP024417">
    <property type="protein sequence ID" value="BCR85704.1"/>
    <property type="molecule type" value="Genomic_DNA"/>
</dbReference>
<keyword evidence="8" id="KW-1185">Reference proteome</keyword>
<evidence type="ECO:0000256" key="4">
    <source>
        <dbReference type="ARBA" id="ARBA00023203"/>
    </source>
</evidence>
<name>A0A7R7VKU5_ASPCH</name>
<comment type="similarity">
    <text evidence="2">Belongs to the actin-binding proteins ADF family.</text>
</comment>
<evidence type="ECO:0000256" key="2">
    <source>
        <dbReference type="ARBA" id="ARBA00006844"/>
    </source>
</evidence>
<evidence type="ECO:0000256" key="5">
    <source>
        <dbReference type="ARBA" id="ARBA00032427"/>
    </source>
</evidence>
<comment type="subcellular location">
    <subcellularLocation>
        <location evidence="1">Nucleus matrix</location>
    </subcellularLocation>
</comment>
<proteinExistence type="inferred from homology"/>
<keyword evidence="4" id="KW-0009">Actin-binding</keyword>
<dbReference type="CDD" id="cd11286">
    <property type="entry name" value="ADF_cofilin_like"/>
    <property type="match status" value="1"/>
</dbReference>
<evidence type="ECO:0000313" key="8">
    <source>
        <dbReference type="Proteomes" id="UP000637239"/>
    </source>
</evidence>